<dbReference type="PANTHER" id="PTHR30222">
    <property type="entry name" value="SPERMIDINE/PUTRESCINE-BINDING PERIPLASMIC PROTEIN"/>
    <property type="match status" value="1"/>
</dbReference>
<dbReference type="InterPro" id="IPR001188">
    <property type="entry name" value="Sperm_putr-bd"/>
</dbReference>
<feature type="binding site" evidence="5">
    <location>
        <position position="90"/>
    </location>
    <ligand>
        <name>spermidine</name>
        <dbReference type="ChEBI" id="CHEBI:57834"/>
    </ligand>
</feature>
<keyword evidence="3" id="KW-0732">Signal</keyword>
<dbReference type="InterPro" id="IPR006059">
    <property type="entry name" value="SBP"/>
</dbReference>
<proteinExistence type="predicted"/>
<keyword evidence="7" id="KW-1185">Reference proteome</keyword>
<dbReference type="SUPFAM" id="SSF53850">
    <property type="entry name" value="Periplasmic binding protein-like II"/>
    <property type="match status" value="1"/>
</dbReference>
<dbReference type="GO" id="GO:0015846">
    <property type="term" value="P:polyamine transport"/>
    <property type="evidence" value="ECO:0007669"/>
    <property type="project" value="InterPro"/>
</dbReference>
<accession>A0A6V7RDW1</accession>
<dbReference type="CDD" id="cd13663">
    <property type="entry name" value="PBP2_PotD_PotF_like_2"/>
    <property type="match status" value="1"/>
</dbReference>
<protein>
    <submittedName>
        <fullName evidence="6">Spermidine/putrescine-binding periplasmic protein</fullName>
    </submittedName>
</protein>
<keyword evidence="4" id="KW-0574">Periplasm</keyword>
<comment type="caution">
    <text evidence="6">The sequence shown here is derived from an EMBL/GenBank/DDBJ whole genome shotgun (WGS) entry which is preliminary data.</text>
</comment>
<gene>
    <name evidence="6" type="primary">potD</name>
    <name evidence="6" type="ORF">JEOSCH030_00888</name>
</gene>
<dbReference type="AlphaFoldDB" id="A0A6V7RDW1"/>
<evidence type="ECO:0000313" key="6">
    <source>
        <dbReference type="EMBL" id="CAD2075691.1"/>
    </source>
</evidence>
<evidence type="ECO:0000256" key="4">
    <source>
        <dbReference type="ARBA" id="ARBA00022764"/>
    </source>
</evidence>
<dbReference type="Proteomes" id="UP000521032">
    <property type="component" value="Unassembled WGS sequence"/>
</dbReference>
<feature type="binding site" evidence="5">
    <location>
        <position position="43"/>
    </location>
    <ligand>
        <name>spermidine</name>
        <dbReference type="ChEBI" id="CHEBI:57834"/>
    </ligand>
</feature>
<evidence type="ECO:0000256" key="2">
    <source>
        <dbReference type="ARBA" id="ARBA00022448"/>
    </source>
</evidence>
<sequence length="355" mass="40656">MRFLISLIATSLVVGGLFLFGTKLLNHSSNAEKDVLYVYNWGEYIDPELIKQFTEETGIRVVYETYDSNEAMLVKIKQKQRYDVVFPSEYTVEKMKKEGLLIPIDHSKIPNIKNIDESFLDLPFDPGNEYSLPYFFGTVGILYNPETTQGIDFSSWESLYDETLVNNVLLIDGARETIGFALNSEGYSLNSIDKYELKQAERKLESLSPNVRGIVGDEISSMMRENEAKAAVVWSGMAMDIMYENEELQYVIPEEGTNLWFDTMAIPKSAKNIDGAHQFINFLLEKDVALQNTDWVGYATPNKAAFEALDEEVKSAKEFYPDKETMATLEVYRDLGPKWTEYYNELLLEFKMSLD</sequence>
<organism evidence="6 7">
    <name type="scientific">Phocicoccus schoeneichii</name>
    <dbReference type="NCBI Taxonomy" id="1812261"/>
    <lineage>
        <taxon>Bacteria</taxon>
        <taxon>Bacillati</taxon>
        <taxon>Bacillota</taxon>
        <taxon>Bacilli</taxon>
        <taxon>Bacillales</taxon>
        <taxon>Salinicoccaceae</taxon>
        <taxon>Phocicoccus</taxon>
    </lineage>
</organism>
<evidence type="ECO:0000256" key="1">
    <source>
        <dbReference type="ARBA" id="ARBA00004418"/>
    </source>
</evidence>
<dbReference type="PANTHER" id="PTHR30222:SF17">
    <property type="entry name" value="SPERMIDINE_PUTRESCINE-BINDING PERIPLASMIC PROTEIN"/>
    <property type="match status" value="1"/>
</dbReference>
<dbReference type="EMBL" id="CAJEWE010000010">
    <property type="protein sequence ID" value="CAD2075691.1"/>
    <property type="molecule type" value="Genomic_DNA"/>
</dbReference>
<evidence type="ECO:0000313" key="7">
    <source>
        <dbReference type="Proteomes" id="UP000521032"/>
    </source>
</evidence>
<evidence type="ECO:0000256" key="5">
    <source>
        <dbReference type="PIRSR" id="PIRSR019574-1"/>
    </source>
</evidence>
<evidence type="ECO:0000256" key="3">
    <source>
        <dbReference type="ARBA" id="ARBA00022729"/>
    </source>
</evidence>
<dbReference type="RefSeq" id="WP_186086795.1">
    <property type="nucleotide sequence ID" value="NZ_BMDB01000001.1"/>
</dbReference>
<comment type="subcellular location">
    <subcellularLocation>
        <location evidence="1">Periplasm</location>
    </subcellularLocation>
</comment>
<reference evidence="6 7" key="1">
    <citation type="submission" date="2020-07" db="EMBL/GenBank/DDBJ databases">
        <authorList>
            <person name="Criscuolo A."/>
        </authorList>
    </citation>
    <scope>NUCLEOTIDE SEQUENCE [LARGE SCALE GENOMIC DNA]</scope>
    <source>
        <strain evidence="7">CIP 111030</strain>
    </source>
</reference>
<dbReference type="PRINTS" id="PR00909">
    <property type="entry name" value="SPERMDNBNDNG"/>
</dbReference>
<dbReference type="GO" id="GO:0042597">
    <property type="term" value="C:periplasmic space"/>
    <property type="evidence" value="ECO:0007669"/>
    <property type="project" value="UniProtKB-SubCell"/>
</dbReference>
<dbReference type="Gene3D" id="3.40.190.10">
    <property type="entry name" value="Periplasmic binding protein-like II"/>
    <property type="match status" value="2"/>
</dbReference>
<dbReference type="GO" id="GO:0019808">
    <property type="term" value="F:polyamine binding"/>
    <property type="evidence" value="ECO:0007669"/>
    <property type="project" value="InterPro"/>
</dbReference>
<keyword evidence="2" id="KW-0813">Transport</keyword>
<dbReference type="PIRSF" id="PIRSF019574">
    <property type="entry name" value="Periplasmic_polyamine_BP"/>
    <property type="match status" value="1"/>
</dbReference>
<dbReference type="Pfam" id="PF13416">
    <property type="entry name" value="SBP_bac_8"/>
    <property type="match status" value="1"/>
</dbReference>
<name>A0A6V7RDW1_9BACL</name>